<organism evidence="7 8">
    <name type="scientific">Cannabis sativa</name>
    <name type="common">Hemp</name>
    <name type="synonym">Marijuana</name>
    <dbReference type="NCBI Taxonomy" id="3483"/>
    <lineage>
        <taxon>Eukaryota</taxon>
        <taxon>Viridiplantae</taxon>
        <taxon>Streptophyta</taxon>
        <taxon>Embryophyta</taxon>
        <taxon>Tracheophyta</taxon>
        <taxon>Spermatophyta</taxon>
        <taxon>Magnoliopsida</taxon>
        <taxon>eudicotyledons</taxon>
        <taxon>Gunneridae</taxon>
        <taxon>Pentapetalae</taxon>
        <taxon>rosids</taxon>
        <taxon>fabids</taxon>
        <taxon>Rosales</taxon>
        <taxon>Cannabaceae</taxon>
        <taxon>Cannabis</taxon>
    </lineage>
</organism>
<evidence type="ECO:0000256" key="3">
    <source>
        <dbReference type="ARBA" id="ARBA00023163"/>
    </source>
</evidence>
<proteinExistence type="predicted"/>
<feature type="domain" description="NAC" evidence="6">
    <location>
        <begin position="8"/>
        <end position="150"/>
    </location>
</feature>
<dbReference type="Proteomes" id="UP000525078">
    <property type="component" value="Unassembled WGS sequence"/>
</dbReference>
<keyword evidence="4" id="KW-0539">Nucleus</keyword>
<name>A0A7J6F776_CANSA</name>
<feature type="region of interest" description="Disordered" evidence="5">
    <location>
        <begin position="156"/>
        <end position="191"/>
    </location>
</feature>
<dbReference type="Gene3D" id="2.170.150.80">
    <property type="entry name" value="NAC domain"/>
    <property type="match status" value="1"/>
</dbReference>
<protein>
    <recommendedName>
        <fullName evidence="6">NAC domain-containing protein</fullName>
    </recommendedName>
</protein>
<dbReference type="InterPro" id="IPR036093">
    <property type="entry name" value="NAC_dom_sf"/>
</dbReference>
<dbReference type="EMBL" id="JAATIP010000150">
    <property type="protein sequence ID" value="KAF4366458.1"/>
    <property type="molecule type" value="Genomic_DNA"/>
</dbReference>
<sequence>MSSNPPMVLVGFTFSPTEQQVINHLRLKNLGMDSELDPYIAEVDDILEFDPCELAAKSKLRSNKDEWWFLYRSSRSQSKNRKTKTGFWKVTGRGKKIEGSVGEKSYLTFYKGSCNSSQKTDYTMQEFYIPPHHHLHQDEFILVICSLKWKLVSRKRGRKSDKQKPTPLNSGSKKKRQKANAPHHEEGEPIFGNNIITSNIVNPIPSAAIPHVLGHGDVNHQPVSPMVYPDANFNYQTLSFMLDKDIQVPPVADGKVSEITTSDLGDPSASVDVSSLGYNDVSSQLYSPDSSQQTMSAVFGNAIQAPSGVEGKLSDLISDFAQVLGNEMQAPLGSAVISPMEYSHNEVNSQFLSPFSTSPNNEVQISSGTHVEPSERTTCDLQNPLAYGVISSPLHCDDDYASFQPVSQISSSSSVVIPVDHCYDNNSPIYSPHSNFMEQTWSSPFDKDMQTPSGVADELNEYYGKLPYLSVGHPPLGLGDIWSCPDLRHVQTEEVNKQYAYLSATTLSSLVTILGNKIGMLALNVPRRGFQPNMLPILCFSIVIWPYDPIELSIIRLRVFPKTCPLSKIAVKTGLKKALNFNALLDLLEKPNECPLALLNSSTVRLLAKCSSRNWRLLRRRVGLSGSFPLKGQRSSRRLSAKGSKWQILEHLNLARFLSEFLHLVEAESIFICSFTLLWNILIPCIQGQSLVPAIMFAEAGGKGYYNAALIGFALLKHMIDSVTVNQGSVNKDDIVWNLGR</sequence>
<evidence type="ECO:0000256" key="5">
    <source>
        <dbReference type="SAM" id="MobiDB-lite"/>
    </source>
</evidence>
<dbReference type="Pfam" id="PF02365">
    <property type="entry name" value="NAM"/>
    <property type="match status" value="1"/>
</dbReference>
<gene>
    <name evidence="7" type="ORF">F8388_003696</name>
</gene>
<evidence type="ECO:0000313" key="8">
    <source>
        <dbReference type="Proteomes" id="UP000525078"/>
    </source>
</evidence>
<evidence type="ECO:0000256" key="2">
    <source>
        <dbReference type="ARBA" id="ARBA00023125"/>
    </source>
</evidence>
<evidence type="ECO:0000313" key="7">
    <source>
        <dbReference type="EMBL" id="KAF4366458.1"/>
    </source>
</evidence>
<accession>A0A7J6F776</accession>
<reference evidence="7 8" key="1">
    <citation type="journal article" date="2020" name="bioRxiv">
        <title>Sequence and annotation of 42 cannabis genomes reveals extensive copy number variation in cannabinoid synthesis and pathogen resistance genes.</title>
        <authorList>
            <person name="Mckernan K.J."/>
            <person name="Helbert Y."/>
            <person name="Kane L.T."/>
            <person name="Ebling H."/>
            <person name="Zhang L."/>
            <person name="Liu B."/>
            <person name="Eaton Z."/>
            <person name="Mclaughlin S."/>
            <person name="Kingan S."/>
            <person name="Baybayan P."/>
            <person name="Concepcion G."/>
            <person name="Jordan M."/>
            <person name="Riva A."/>
            <person name="Barbazuk W."/>
            <person name="Harkins T."/>
        </authorList>
    </citation>
    <scope>NUCLEOTIDE SEQUENCE [LARGE SCALE GENOMIC DNA]</scope>
    <source>
        <strain evidence="8">cv. Jamaican Lion 4</strain>
        <tissue evidence="7">Leaf</tissue>
    </source>
</reference>
<dbReference type="SUPFAM" id="SSF101941">
    <property type="entry name" value="NAC domain"/>
    <property type="match status" value="1"/>
</dbReference>
<keyword evidence="1" id="KW-0805">Transcription regulation</keyword>
<evidence type="ECO:0000256" key="1">
    <source>
        <dbReference type="ARBA" id="ARBA00023015"/>
    </source>
</evidence>
<dbReference type="GO" id="GO:0006355">
    <property type="term" value="P:regulation of DNA-templated transcription"/>
    <property type="evidence" value="ECO:0007669"/>
    <property type="project" value="InterPro"/>
</dbReference>
<dbReference type="GO" id="GO:0003677">
    <property type="term" value="F:DNA binding"/>
    <property type="evidence" value="ECO:0007669"/>
    <property type="project" value="UniProtKB-KW"/>
</dbReference>
<dbReference type="AlphaFoldDB" id="A0A7J6F776"/>
<dbReference type="PANTHER" id="PTHR31719">
    <property type="entry name" value="NAC TRANSCRIPTION FACTOR 56"/>
    <property type="match status" value="1"/>
</dbReference>
<evidence type="ECO:0000256" key="4">
    <source>
        <dbReference type="ARBA" id="ARBA00023242"/>
    </source>
</evidence>
<dbReference type="PANTHER" id="PTHR31719:SF212">
    <property type="entry name" value="NAC DOMAIN-CONTAINING PROTEIN 72-LIKE"/>
    <property type="match status" value="1"/>
</dbReference>
<evidence type="ECO:0000259" key="6">
    <source>
        <dbReference type="PROSITE" id="PS51005"/>
    </source>
</evidence>
<keyword evidence="2" id="KW-0238">DNA-binding</keyword>
<comment type="caution">
    <text evidence="7">The sequence shown here is derived from an EMBL/GenBank/DDBJ whole genome shotgun (WGS) entry which is preliminary data.</text>
</comment>
<keyword evidence="3" id="KW-0804">Transcription</keyword>
<dbReference type="InterPro" id="IPR003441">
    <property type="entry name" value="NAC-dom"/>
</dbReference>
<dbReference type="PROSITE" id="PS51005">
    <property type="entry name" value="NAC"/>
    <property type="match status" value="1"/>
</dbReference>